<keyword evidence="1" id="KW-0378">Hydrolase</keyword>
<gene>
    <name evidence="1" type="ORF">CPIN18021_0022</name>
</gene>
<dbReference type="AlphaFoldDB" id="A0A1S6U610"/>
<keyword evidence="2" id="KW-1185">Reference proteome</keyword>
<dbReference type="RefSeq" id="WP_078422630.1">
    <property type="nucleotide sequence ID" value="NZ_CP017018.1"/>
</dbReference>
<name>A0A1S6U610_9BACT</name>
<accession>A0A1S6U610</accession>
<dbReference type="Proteomes" id="UP000190868">
    <property type="component" value="Chromosome"/>
</dbReference>
<proteinExistence type="predicted"/>
<sequence>MNEYILEFISENDFERHLEQTIKEYNQVLKSVNLKKFNSNIIDPIKLLFDKNVFNKSYEDIIRLEIQRQRDKSNNNIIGYFHQNIFKYFNCCEVPEEYWDVIYKPNCGDTYYVEIKNKHNTMNSSSSAKTYMKFQNHLLTSDDRGNSICALVEIIAKESQDKEWVIAIDKSKQNPNARLRRISIDKFYEIVTGDKEAFKKLCIQLPITIEKIISEQETLQAQEDTVIEELLEIDKNTLMALYKLAFKTYEGF</sequence>
<dbReference type="REBASE" id="192593">
    <property type="entry name" value="Csp8021ORF21P"/>
</dbReference>
<dbReference type="Pfam" id="PF09553">
    <property type="entry name" value="RE_Eco47II"/>
    <property type="match status" value="1"/>
</dbReference>
<organism evidence="1 2">
    <name type="scientific">Campylobacter pinnipediorum subsp. caledonicus</name>
    <dbReference type="NCBI Taxonomy" id="1874362"/>
    <lineage>
        <taxon>Bacteria</taxon>
        <taxon>Pseudomonadati</taxon>
        <taxon>Campylobacterota</taxon>
        <taxon>Epsilonproteobacteria</taxon>
        <taxon>Campylobacterales</taxon>
        <taxon>Campylobacteraceae</taxon>
        <taxon>Campylobacter</taxon>
    </lineage>
</organism>
<dbReference type="GeneID" id="56565663"/>
<dbReference type="InterPro" id="IPR019057">
    <property type="entry name" value="Restrct_endonuc_II_Eco47II"/>
</dbReference>
<dbReference type="EMBL" id="CP017258">
    <property type="protein sequence ID" value="AQW86887.1"/>
    <property type="molecule type" value="Genomic_DNA"/>
</dbReference>
<keyword evidence="1" id="KW-0255">Endonuclease</keyword>
<evidence type="ECO:0000313" key="1">
    <source>
        <dbReference type="EMBL" id="AQW86887.1"/>
    </source>
</evidence>
<evidence type="ECO:0000313" key="2">
    <source>
        <dbReference type="Proteomes" id="UP000190868"/>
    </source>
</evidence>
<dbReference type="GO" id="GO:0009307">
    <property type="term" value="P:DNA restriction-modification system"/>
    <property type="evidence" value="ECO:0007669"/>
    <property type="project" value="InterPro"/>
</dbReference>
<protein>
    <submittedName>
        <fullName evidence="1">Type II restriction endonuclease, Eco47II family</fullName>
    </submittedName>
</protein>
<keyword evidence="1" id="KW-0540">Nuclease</keyword>
<dbReference type="GO" id="GO:0003677">
    <property type="term" value="F:DNA binding"/>
    <property type="evidence" value="ECO:0007669"/>
    <property type="project" value="InterPro"/>
</dbReference>
<dbReference type="GO" id="GO:0009036">
    <property type="term" value="F:type II site-specific deoxyribonuclease activity"/>
    <property type="evidence" value="ECO:0007669"/>
    <property type="project" value="InterPro"/>
</dbReference>
<dbReference type="KEGG" id="cpin:CPIN18020_0022"/>
<reference evidence="2" key="1">
    <citation type="submission" date="2016-09" db="EMBL/GenBank/DDBJ databases">
        <title>Comparative genomics of the Campylobacter concisus group.</title>
        <authorList>
            <person name="Miller W.G."/>
            <person name="Yee E."/>
            <person name="Chapman M.H."/>
            <person name="Huynh S."/>
            <person name="Bono J.L."/>
            <person name="On S.L.W."/>
            <person name="StLeger J."/>
            <person name="Foster G."/>
            <person name="Parker C.T."/>
        </authorList>
    </citation>
    <scope>NUCLEOTIDE SEQUENCE [LARGE SCALE GENOMIC DNA]</scope>
    <source>
        <strain evidence="2">RM18021</strain>
    </source>
</reference>